<name>A0A388K1Q8_CHABU</name>
<evidence type="ECO:0000313" key="2">
    <source>
        <dbReference type="Proteomes" id="UP000265515"/>
    </source>
</evidence>
<dbReference type="OrthoDB" id="10672405at2759"/>
<evidence type="ECO:0000313" key="1">
    <source>
        <dbReference type="EMBL" id="GBG63984.1"/>
    </source>
</evidence>
<keyword evidence="2" id="KW-1185">Reference proteome</keyword>
<protein>
    <submittedName>
        <fullName evidence="1">Uncharacterized protein</fullName>
    </submittedName>
</protein>
<organism evidence="1 2">
    <name type="scientific">Chara braunii</name>
    <name type="common">Braun's stonewort</name>
    <dbReference type="NCBI Taxonomy" id="69332"/>
    <lineage>
        <taxon>Eukaryota</taxon>
        <taxon>Viridiplantae</taxon>
        <taxon>Streptophyta</taxon>
        <taxon>Charophyceae</taxon>
        <taxon>Charales</taxon>
        <taxon>Characeae</taxon>
        <taxon>Chara</taxon>
    </lineage>
</organism>
<accession>A0A388K1Q8</accession>
<dbReference type="Gramene" id="GBG63984">
    <property type="protein sequence ID" value="GBG63984"/>
    <property type="gene ID" value="CBR_g40227"/>
</dbReference>
<reference evidence="1 2" key="1">
    <citation type="journal article" date="2018" name="Cell">
        <title>The Chara Genome: Secondary Complexity and Implications for Plant Terrestrialization.</title>
        <authorList>
            <person name="Nishiyama T."/>
            <person name="Sakayama H."/>
            <person name="Vries J.D."/>
            <person name="Buschmann H."/>
            <person name="Saint-Marcoux D."/>
            <person name="Ullrich K.K."/>
            <person name="Haas F.B."/>
            <person name="Vanderstraeten L."/>
            <person name="Becker D."/>
            <person name="Lang D."/>
            <person name="Vosolsobe S."/>
            <person name="Rombauts S."/>
            <person name="Wilhelmsson P.K.I."/>
            <person name="Janitza P."/>
            <person name="Kern R."/>
            <person name="Heyl A."/>
            <person name="Rumpler F."/>
            <person name="Villalobos L.I.A.C."/>
            <person name="Clay J.M."/>
            <person name="Skokan R."/>
            <person name="Toyoda A."/>
            <person name="Suzuki Y."/>
            <person name="Kagoshima H."/>
            <person name="Schijlen E."/>
            <person name="Tajeshwar N."/>
            <person name="Catarino B."/>
            <person name="Hetherington A.J."/>
            <person name="Saltykova A."/>
            <person name="Bonnot C."/>
            <person name="Breuninger H."/>
            <person name="Symeonidi A."/>
            <person name="Radhakrishnan G.V."/>
            <person name="Van Nieuwerburgh F."/>
            <person name="Deforce D."/>
            <person name="Chang C."/>
            <person name="Karol K.G."/>
            <person name="Hedrich R."/>
            <person name="Ulvskov P."/>
            <person name="Glockner G."/>
            <person name="Delwiche C.F."/>
            <person name="Petrasek J."/>
            <person name="Van de Peer Y."/>
            <person name="Friml J."/>
            <person name="Beilby M."/>
            <person name="Dolan L."/>
            <person name="Kohara Y."/>
            <person name="Sugano S."/>
            <person name="Fujiyama A."/>
            <person name="Delaux P.-M."/>
            <person name="Quint M."/>
            <person name="TheiBen G."/>
            <person name="Hagemann M."/>
            <person name="Harholt J."/>
            <person name="Dunand C."/>
            <person name="Zachgo S."/>
            <person name="Langdale J."/>
            <person name="Maumus F."/>
            <person name="Straeten D.V.D."/>
            <person name="Gould S.B."/>
            <person name="Rensing S.A."/>
        </authorList>
    </citation>
    <scope>NUCLEOTIDE SEQUENCE [LARGE SCALE GENOMIC DNA]</scope>
    <source>
        <strain evidence="1 2">S276</strain>
    </source>
</reference>
<dbReference type="Proteomes" id="UP000265515">
    <property type="component" value="Unassembled WGS sequence"/>
</dbReference>
<dbReference type="EMBL" id="BFEA01000045">
    <property type="protein sequence ID" value="GBG63984.1"/>
    <property type="molecule type" value="Genomic_DNA"/>
</dbReference>
<sequence length="371" mass="38553">MIPGANGGVEDGKTGWGALGKRRAPEFEVVDDGEELIHFRGKEFIAREGDGVFVGWGLGVGRGFLDGESSGGVTRKMLGQDGSNGEVEGVGGDVEMAIGVNDFEDEGGGDELFDGIEGVWAAVVPSEGFILAGEFVEGIRDVGVVVDKGAVVDREDLAGMLKVGLEGGAIDEDIIEVDDDTDFEEVAEDVIHCRLECGGGVRESEGHHKEFVVPESGTEGGLVGILLADADLVEATAEVNIGIGSTESIEKLRDPRQGFGEGVLEVVEDGGEGGVGGGAWSGLSVWEQVFGTLAINDKGIVGGVWVRASHVKELVRGDGAWGGGIGEIGNVDGCVRGVGKAKEVGVENVWHVAVQPRCSQNDIAHQVHDIK</sequence>
<dbReference type="AlphaFoldDB" id="A0A388K1Q8"/>
<gene>
    <name evidence="1" type="ORF">CBR_g40227</name>
</gene>
<proteinExistence type="predicted"/>
<comment type="caution">
    <text evidence="1">The sequence shown here is derived from an EMBL/GenBank/DDBJ whole genome shotgun (WGS) entry which is preliminary data.</text>
</comment>